<keyword evidence="2" id="KW-0645">Protease</keyword>
<gene>
    <name evidence="2" type="ordered locus">ETAE_p035</name>
</gene>
<geneLocation type="plasmid" evidence="2 3">
    <name>pEIB202</name>
</geneLocation>
<dbReference type="GO" id="GO:0006950">
    <property type="term" value="P:response to stress"/>
    <property type="evidence" value="ECO:0007669"/>
    <property type="project" value="UniProtKB-ARBA"/>
</dbReference>
<protein>
    <submittedName>
        <fullName evidence="2">Zinc metalloproteinase Mpr protein</fullName>
    </submittedName>
</protein>
<dbReference type="InterPro" id="IPR006640">
    <property type="entry name" value="SprT-like_domain"/>
</dbReference>
<dbReference type="AlphaFoldDB" id="A0AAU8PSK9"/>
<evidence type="ECO:0000313" key="2">
    <source>
        <dbReference type="EMBL" id="ACY86418.1"/>
    </source>
</evidence>
<keyword evidence="2" id="KW-0482">Metalloprotease</keyword>
<accession>A0AAU8PSK9</accession>
<organism evidence="2 3">
    <name type="scientific">Edwardsiella piscicida</name>
    <dbReference type="NCBI Taxonomy" id="1263550"/>
    <lineage>
        <taxon>Bacteria</taxon>
        <taxon>Pseudomonadati</taxon>
        <taxon>Pseudomonadota</taxon>
        <taxon>Gammaproteobacteria</taxon>
        <taxon>Enterobacterales</taxon>
        <taxon>Hafniaceae</taxon>
        <taxon>Edwardsiella</taxon>
    </lineage>
</organism>
<evidence type="ECO:0000259" key="1">
    <source>
        <dbReference type="Pfam" id="PF10263"/>
    </source>
</evidence>
<evidence type="ECO:0000313" key="3">
    <source>
        <dbReference type="Proteomes" id="UP000002634"/>
    </source>
</evidence>
<proteinExistence type="predicted"/>
<keyword evidence="2" id="KW-0378">Hydrolase</keyword>
<dbReference type="KEGG" id="etr:ETAE_p035"/>
<dbReference type="Pfam" id="PF10263">
    <property type="entry name" value="SprT-like"/>
    <property type="match status" value="1"/>
</dbReference>
<sequence>MLAAIVYHRPQQHTGDPSASLFGLHENAGQMRLVSVLGAVLLFEDRQPNDLAVDVGAECHGISQPFSERLHGLFLLVLVNGPEHLWSFLQGRQSDLAEMPAVARHCQPVPVTPTETTYEELQAAFDHFNDALFNSELPVCLITLQREKQTYGYFSAERFVSRDGGTTDEIAMNPAYFAVCPPEEIMQTLVHEMAHLWQHHFGKPGRRGYHNKEWAERMEEIGLMPSSTGKPGGAKTGDKMADYIIEGGPFEDACQELLTRNFRISWADKFPARERLQAAIADGTVDQMSEELAAWGVEIGEGGELVLETEHKQTRVKFTCPDCGANAWGKPSLNLICGDCDVALEAC</sequence>
<keyword evidence="2" id="KW-0614">Plasmid</keyword>
<feature type="domain" description="SprT-like" evidence="1">
    <location>
        <begin position="122"/>
        <end position="223"/>
    </location>
</feature>
<name>A0AAU8PSK9_EDWPI</name>
<dbReference type="Proteomes" id="UP000002634">
    <property type="component" value="Plasmid pEIB202"/>
</dbReference>
<dbReference type="EMBL" id="CP001136">
    <property type="protein sequence ID" value="ACY86418.1"/>
    <property type="molecule type" value="Genomic_DNA"/>
</dbReference>
<keyword evidence="3" id="KW-1185">Reference proteome</keyword>
<reference evidence="2 3" key="1">
    <citation type="journal article" date="2009" name="PLoS ONE">
        <title>Genome sequence of the versatile fish pathogen Edwardsiella tarda provides insights into its adaptation to broad host ranges and intracellular niches.</title>
        <authorList>
            <person name="Wang Q."/>
            <person name="Yang M."/>
            <person name="Xiao J."/>
            <person name="Wu H."/>
            <person name="Wang X."/>
            <person name="Lv Y."/>
            <person name="Xu L."/>
            <person name="Zheng H."/>
            <person name="Wang S."/>
            <person name="Zhao G."/>
            <person name="Liu Q."/>
            <person name="Zhang Y."/>
        </authorList>
    </citation>
    <scope>NUCLEOTIDE SEQUENCE [LARGE SCALE GENOMIC DNA]</scope>
    <source>
        <strain evidence="3">EIB202 / CCTCC M208068</strain>
    </source>
</reference>
<dbReference type="GO" id="GO:0008237">
    <property type="term" value="F:metallopeptidase activity"/>
    <property type="evidence" value="ECO:0007669"/>
    <property type="project" value="UniProtKB-KW"/>
</dbReference>